<name>A0A381XBG3_9ZZZZ</name>
<organism evidence="1">
    <name type="scientific">marine metagenome</name>
    <dbReference type="NCBI Taxonomy" id="408172"/>
    <lineage>
        <taxon>unclassified sequences</taxon>
        <taxon>metagenomes</taxon>
        <taxon>ecological metagenomes</taxon>
    </lineage>
</organism>
<dbReference type="EMBL" id="UINC01014565">
    <property type="protein sequence ID" value="SVA62038.1"/>
    <property type="molecule type" value="Genomic_DNA"/>
</dbReference>
<gene>
    <name evidence="1" type="ORF">METZ01_LOCUS114892</name>
</gene>
<proteinExistence type="predicted"/>
<evidence type="ECO:0000313" key="1">
    <source>
        <dbReference type="EMBL" id="SVA62038.1"/>
    </source>
</evidence>
<protein>
    <submittedName>
        <fullName evidence="1">Uncharacterized protein</fullName>
    </submittedName>
</protein>
<sequence length="136" mass="15225">CGRERSRGFLNSAFTLKVWSLTEDTTQSETKVVSVAEIKKPQPTQNKPNTGAKKDNPYIGKWSEFGETVEGNPETWEFHDNGTVDIVDDGNKFNFKYTITGKDTITIKTIIGDVKAKLSQSGDELTSAFGKYRRLK</sequence>
<dbReference type="AlphaFoldDB" id="A0A381XBG3"/>
<feature type="non-terminal residue" evidence="1">
    <location>
        <position position="1"/>
    </location>
</feature>
<accession>A0A381XBG3</accession>
<reference evidence="1" key="1">
    <citation type="submission" date="2018-05" db="EMBL/GenBank/DDBJ databases">
        <authorList>
            <person name="Lanie J.A."/>
            <person name="Ng W.-L."/>
            <person name="Kazmierczak K.M."/>
            <person name="Andrzejewski T.M."/>
            <person name="Davidsen T.M."/>
            <person name="Wayne K.J."/>
            <person name="Tettelin H."/>
            <person name="Glass J.I."/>
            <person name="Rusch D."/>
            <person name="Podicherti R."/>
            <person name="Tsui H.-C.T."/>
            <person name="Winkler M.E."/>
        </authorList>
    </citation>
    <scope>NUCLEOTIDE SEQUENCE</scope>
</reference>